<evidence type="ECO:0000256" key="1">
    <source>
        <dbReference type="ARBA" id="ARBA00023016"/>
    </source>
</evidence>
<dbReference type="InterPro" id="IPR031107">
    <property type="entry name" value="Small_HSP"/>
</dbReference>
<dbReference type="PROSITE" id="PS51203">
    <property type="entry name" value="CS"/>
    <property type="match status" value="1"/>
</dbReference>
<sequence length="155" mass="17490">MSTFFYEPFYDIDRLITDVLAPRSQWAGDTGSRELQRASGEGAPRPFKPRMDLHEDAEKNIVTAFFELPGVKKDDVTLDAHNGRLTVTAETKSSEEHEDHGYAIRERRSGKYSRTLQLPEGIKDDDIKAHMENGVLTVTFPKSTPDQAPRRITVG</sequence>
<gene>
    <name evidence="7" type="ORF">Agabi119p4_6444</name>
</gene>
<feature type="domain" description="CS" evidence="6">
    <location>
        <begin position="46"/>
        <end position="153"/>
    </location>
</feature>
<evidence type="ECO:0000259" key="6">
    <source>
        <dbReference type="PROSITE" id="PS51203"/>
    </source>
</evidence>
<organism evidence="7 8">
    <name type="scientific">Agaricus bisporus var. burnettii</name>
    <dbReference type="NCBI Taxonomy" id="192524"/>
    <lineage>
        <taxon>Eukaryota</taxon>
        <taxon>Fungi</taxon>
        <taxon>Dikarya</taxon>
        <taxon>Basidiomycota</taxon>
        <taxon>Agaricomycotina</taxon>
        <taxon>Agaricomycetes</taxon>
        <taxon>Agaricomycetidae</taxon>
        <taxon>Agaricales</taxon>
        <taxon>Agaricineae</taxon>
        <taxon>Agaricaceae</taxon>
        <taxon>Agaricus</taxon>
    </lineage>
</organism>
<evidence type="ECO:0000256" key="4">
    <source>
        <dbReference type="SAM" id="MobiDB-lite"/>
    </source>
</evidence>
<feature type="region of interest" description="Disordered" evidence="4">
    <location>
        <begin position="87"/>
        <end position="108"/>
    </location>
</feature>
<feature type="domain" description="SHSP" evidence="5">
    <location>
        <begin position="42"/>
        <end position="155"/>
    </location>
</feature>
<accession>A0A8H7F001</accession>
<dbReference type="PANTHER" id="PTHR11527">
    <property type="entry name" value="HEAT-SHOCK PROTEIN 20 FAMILY MEMBER"/>
    <property type="match status" value="1"/>
</dbReference>
<comment type="similarity">
    <text evidence="2 3">Belongs to the small heat shock protein (HSP20) family.</text>
</comment>
<evidence type="ECO:0000259" key="5">
    <source>
        <dbReference type="PROSITE" id="PS01031"/>
    </source>
</evidence>
<evidence type="ECO:0000313" key="8">
    <source>
        <dbReference type="Proteomes" id="UP000629468"/>
    </source>
</evidence>
<comment type="caution">
    <text evidence="7">The sequence shown here is derived from an EMBL/GenBank/DDBJ whole genome shotgun (WGS) entry which is preliminary data.</text>
</comment>
<reference evidence="7 8" key="1">
    <citation type="journal article" name="Sci. Rep.">
        <title>Telomere-to-telomere assembled and centromere annotated genomes of the two main subspecies of the button mushroom Agaricus bisporus reveal especially polymorphic chromosome ends.</title>
        <authorList>
            <person name="Sonnenberg A.S.M."/>
            <person name="Sedaghat-Telgerd N."/>
            <person name="Lavrijssen B."/>
            <person name="Ohm R.A."/>
            <person name="Hendrickx P.M."/>
            <person name="Scholtmeijer K."/>
            <person name="Baars J.J.P."/>
            <person name="van Peer A."/>
        </authorList>
    </citation>
    <scope>NUCLEOTIDE SEQUENCE [LARGE SCALE GENOMIC DNA]</scope>
    <source>
        <strain evidence="7 8">H119_p4</strain>
    </source>
</reference>
<proteinExistence type="inferred from homology"/>
<dbReference type="InterPro" id="IPR008978">
    <property type="entry name" value="HSP20-like_chaperone"/>
</dbReference>
<dbReference type="CDD" id="cd06464">
    <property type="entry name" value="ACD_sHsps-like"/>
    <property type="match status" value="1"/>
</dbReference>
<evidence type="ECO:0008006" key="9">
    <source>
        <dbReference type="Google" id="ProtNLM"/>
    </source>
</evidence>
<protein>
    <recommendedName>
        <fullName evidence="9">SHSP domain-containing protein</fullName>
    </recommendedName>
</protein>
<name>A0A8H7F001_AGABI</name>
<evidence type="ECO:0000256" key="2">
    <source>
        <dbReference type="PROSITE-ProRule" id="PRU00285"/>
    </source>
</evidence>
<dbReference type="Gene3D" id="2.60.40.790">
    <property type="match status" value="1"/>
</dbReference>
<evidence type="ECO:0000256" key="3">
    <source>
        <dbReference type="RuleBase" id="RU003616"/>
    </source>
</evidence>
<evidence type="ECO:0000313" key="7">
    <source>
        <dbReference type="EMBL" id="KAF7770470.1"/>
    </source>
</evidence>
<feature type="region of interest" description="Disordered" evidence="4">
    <location>
        <begin position="26"/>
        <end position="50"/>
    </location>
</feature>
<dbReference type="InterPro" id="IPR007052">
    <property type="entry name" value="CS_dom"/>
</dbReference>
<keyword evidence="1" id="KW-0346">Stress response</keyword>
<dbReference type="InterPro" id="IPR002068">
    <property type="entry name" value="A-crystallin/Hsp20_dom"/>
</dbReference>
<dbReference type="PROSITE" id="PS01031">
    <property type="entry name" value="SHSP"/>
    <property type="match status" value="1"/>
</dbReference>
<dbReference type="Pfam" id="PF00011">
    <property type="entry name" value="HSP20"/>
    <property type="match status" value="1"/>
</dbReference>
<dbReference type="AlphaFoldDB" id="A0A8H7F001"/>
<dbReference type="SUPFAM" id="SSF49764">
    <property type="entry name" value="HSP20-like chaperones"/>
    <property type="match status" value="1"/>
</dbReference>
<feature type="compositionally biased region" description="Basic and acidic residues" evidence="4">
    <location>
        <begin position="92"/>
        <end position="108"/>
    </location>
</feature>
<dbReference type="Proteomes" id="UP000629468">
    <property type="component" value="Unassembled WGS sequence"/>
</dbReference>
<dbReference type="EMBL" id="JABXXO010000009">
    <property type="protein sequence ID" value="KAF7770470.1"/>
    <property type="molecule type" value="Genomic_DNA"/>
</dbReference>